<dbReference type="AlphaFoldDB" id="A0A1I5TCQ9"/>
<sequence>MQGLKKIISILFLLTYLFTTTEFYQFVKLPLLFEHLQAHEAGNKNETLWSFLNEHYLKQVDKNPDAAADMQLPFKEQNPSVAYNISTTVLIQPQSFFVMKPVEQTATDFPQYAQSFSPYTFGSNIWQPPKNC</sequence>
<reference evidence="1 2" key="1">
    <citation type="submission" date="2016-10" db="EMBL/GenBank/DDBJ databases">
        <authorList>
            <person name="de Groot N.N."/>
        </authorList>
    </citation>
    <scope>NUCLEOTIDE SEQUENCE [LARGE SCALE GENOMIC DNA]</scope>
    <source>
        <strain evidence="1 2">DSM 28286</strain>
    </source>
</reference>
<protein>
    <submittedName>
        <fullName evidence="1">Uncharacterized protein</fullName>
    </submittedName>
</protein>
<evidence type="ECO:0000313" key="1">
    <source>
        <dbReference type="EMBL" id="SFP80829.1"/>
    </source>
</evidence>
<accession>A0A1I5TCQ9</accession>
<keyword evidence="2" id="KW-1185">Reference proteome</keyword>
<organism evidence="1 2">
    <name type="scientific">Parafilimonas terrae</name>
    <dbReference type="NCBI Taxonomy" id="1465490"/>
    <lineage>
        <taxon>Bacteria</taxon>
        <taxon>Pseudomonadati</taxon>
        <taxon>Bacteroidota</taxon>
        <taxon>Chitinophagia</taxon>
        <taxon>Chitinophagales</taxon>
        <taxon>Chitinophagaceae</taxon>
        <taxon>Parafilimonas</taxon>
    </lineage>
</organism>
<dbReference type="EMBL" id="FOXQ01000002">
    <property type="protein sequence ID" value="SFP80829.1"/>
    <property type="molecule type" value="Genomic_DNA"/>
</dbReference>
<evidence type="ECO:0000313" key="2">
    <source>
        <dbReference type="Proteomes" id="UP000199031"/>
    </source>
</evidence>
<name>A0A1I5TCQ9_9BACT</name>
<dbReference type="STRING" id="1465490.SAMN05444277_10254"/>
<gene>
    <name evidence="1" type="ORF">SAMN05444277_10254</name>
</gene>
<proteinExistence type="predicted"/>
<dbReference type="Proteomes" id="UP000199031">
    <property type="component" value="Unassembled WGS sequence"/>
</dbReference>